<dbReference type="EMBL" id="GGEC01088494">
    <property type="protein sequence ID" value="MBX68978.1"/>
    <property type="molecule type" value="Transcribed_RNA"/>
</dbReference>
<organism evidence="2">
    <name type="scientific">Rhizophora mucronata</name>
    <name type="common">Asiatic mangrove</name>
    <dbReference type="NCBI Taxonomy" id="61149"/>
    <lineage>
        <taxon>Eukaryota</taxon>
        <taxon>Viridiplantae</taxon>
        <taxon>Streptophyta</taxon>
        <taxon>Embryophyta</taxon>
        <taxon>Tracheophyta</taxon>
        <taxon>Spermatophyta</taxon>
        <taxon>Magnoliopsida</taxon>
        <taxon>eudicotyledons</taxon>
        <taxon>Gunneridae</taxon>
        <taxon>Pentapetalae</taxon>
        <taxon>rosids</taxon>
        <taxon>fabids</taxon>
        <taxon>Malpighiales</taxon>
        <taxon>Rhizophoraceae</taxon>
        <taxon>Rhizophora</taxon>
    </lineage>
</organism>
<keyword evidence="1" id="KW-1133">Transmembrane helix</keyword>
<reference evidence="2" key="1">
    <citation type="submission" date="2018-02" db="EMBL/GenBank/DDBJ databases">
        <title>Rhizophora mucronata_Transcriptome.</title>
        <authorList>
            <person name="Meera S.P."/>
            <person name="Sreeshan A."/>
            <person name="Augustine A."/>
        </authorList>
    </citation>
    <scope>NUCLEOTIDE SEQUENCE</scope>
    <source>
        <tissue evidence="2">Leaf</tissue>
    </source>
</reference>
<name>A0A2P2QPW9_RHIMU</name>
<feature type="transmembrane region" description="Helical" evidence="1">
    <location>
        <begin position="7"/>
        <end position="31"/>
    </location>
</feature>
<keyword evidence="1" id="KW-0472">Membrane</keyword>
<accession>A0A2P2QPW9</accession>
<dbReference type="AlphaFoldDB" id="A0A2P2QPW9"/>
<evidence type="ECO:0000313" key="2">
    <source>
        <dbReference type="EMBL" id="MBX68978.1"/>
    </source>
</evidence>
<keyword evidence="1" id="KW-0812">Transmembrane</keyword>
<protein>
    <submittedName>
        <fullName evidence="2">Uncharacterized protein</fullName>
    </submittedName>
</protein>
<evidence type="ECO:0000256" key="1">
    <source>
        <dbReference type="SAM" id="Phobius"/>
    </source>
</evidence>
<proteinExistence type="predicted"/>
<sequence length="51" mass="6076">MSFKRYSVVYIHCFQLRLNFCLVLGFSYILYCCLMARQHYCSLEITIKIGS</sequence>